<comment type="caution">
    <text evidence="1">The sequence shown here is derived from an EMBL/GenBank/DDBJ whole genome shotgun (WGS) entry which is preliminary data.</text>
</comment>
<dbReference type="EMBL" id="JACIFX010000002">
    <property type="protein sequence ID" value="MBB4228400.1"/>
    <property type="molecule type" value="Genomic_DNA"/>
</dbReference>
<protein>
    <recommendedName>
        <fullName evidence="3">Transposase</fullName>
    </recommendedName>
</protein>
<name>A0ABR6IKS6_9HYPH</name>
<proteinExistence type="predicted"/>
<reference evidence="1 2" key="1">
    <citation type="submission" date="2020-08" db="EMBL/GenBank/DDBJ databases">
        <title>Genomic Encyclopedia of Type Strains, Phase IV (KMG-V): Genome sequencing to study the core and pangenomes of soil and plant-associated prokaryotes.</title>
        <authorList>
            <person name="Whitman W."/>
        </authorList>
    </citation>
    <scope>NUCLEOTIDE SEQUENCE [LARGE SCALE GENOMIC DNA]</scope>
    <source>
        <strain evidence="1 2">SEMIA 4087</strain>
    </source>
</reference>
<keyword evidence="2" id="KW-1185">Reference proteome</keyword>
<evidence type="ECO:0008006" key="3">
    <source>
        <dbReference type="Google" id="ProtNLM"/>
    </source>
</evidence>
<dbReference type="Proteomes" id="UP000551353">
    <property type="component" value="Unassembled WGS sequence"/>
</dbReference>
<organism evidence="1 2">
    <name type="scientific">Rhizobium mongolense</name>
    <dbReference type="NCBI Taxonomy" id="57676"/>
    <lineage>
        <taxon>Bacteria</taxon>
        <taxon>Pseudomonadati</taxon>
        <taxon>Pseudomonadota</taxon>
        <taxon>Alphaproteobacteria</taxon>
        <taxon>Hyphomicrobiales</taxon>
        <taxon>Rhizobiaceae</taxon>
        <taxon>Rhizobium/Agrobacterium group</taxon>
        <taxon>Rhizobium</taxon>
    </lineage>
</organism>
<gene>
    <name evidence="1" type="ORF">GGD56_002226</name>
</gene>
<sequence>MSFSEQQFVEQIMRNETNRWLLEVLPIWDCLRVL</sequence>
<evidence type="ECO:0000313" key="2">
    <source>
        <dbReference type="Proteomes" id="UP000551353"/>
    </source>
</evidence>
<accession>A0ABR6IKS6</accession>
<evidence type="ECO:0000313" key="1">
    <source>
        <dbReference type="EMBL" id="MBB4228400.1"/>
    </source>
</evidence>